<organism evidence="2 3">
    <name type="scientific">Candidatus Nomurabacteria bacterium GW2011_GWA1_36_15</name>
    <dbReference type="NCBI Taxonomy" id="1618728"/>
    <lineage>
        <taxon>Bacteria</taxon>
        <taxon>Candidatus Nomuraibacteriota</taxon>
    </lineage>
</organism>
<proteinExistence type="predicted"/>
<feature type="domain" description="TRASH" evidence="1">
    <location>
        <begin position="9"/>
        <end position="43"/>
    </location>
</feature>
<dbReference type="EMBL" id="LBRM01000004">
    <property type="protein sequence ID" value="KKP98409.1"/>
    <property type="molecule type" value="Genomic_DNA"/>
</dbReference>
<dbReference type="InterPro" id="IPR011017">
    <property type="entry name" value="TRASH_dom"/>
</dbReference>
<dbReference type="Proteomes" id="UP000034606">
    <property type="component" value="Unassembled WGS sequence"/>
</dbReference>
<comment type="caution">
    <text evidence="2">The sequence shown here is derived from an EMBL/GenBank/DDBJ whole genome shotgun (WGS) entry which is preliminary data.</text>
</comment>
<reference evidence="2 3" key="1">
    <citation type="journal article" date="2015" name="Nature">
        <title>rRNA introns, odd ribosomes, and small enigmatic genomes across a large radiation of phyla.</title>
        <authorList>
            <person name="Brown C.T."/>
            <person name="Hug L.A."/>
            <person name="Thomas B.C."/>
            <person name="Sharon I."/>
            <person name="Castelle C.J."/>
            <person name="Singh A."/>
            <person name="Wilkins M.J."/>
            <person name="Williams K.H."/>
            <person name="Banfield J.F."/>
        </authorList>
    </citation>
    <scope>NUCLEOTIDE SEQUENCE [LARGE SCALE GENOMIC DNA]</scope>
</reference>
<evidence type="ECO:0000259" key="1">
    <source>
        <dbReference type="SMART" id="SM00746"/>
    </source>
</evidence>
<name>A0A0G0DV20_9BACT</name>
<protein>
    <recommendedName>
        <fullName evidence="1">TRASH domain-containing protein</fullName>
    </recommendedName>
</protein>
<dbReference type="AlphaFoldDB" id="A0A0G0DV20"/>
<evidence type="ECO:0000313" key="3">
    <source>
        <dbReference type="Proteomes" id="UP000034606"/>
    </source>
</evidence>
<accession>A0A0G0DV20</accession>
<sequence length="57" mass="6718">MFNIFKEKCPVCKMELEKGKDYPEEFGKKFCSENCKEEYKKQPVREHSQHSGSGCCH</sequence>
<gene>
    <name evidence="2" type="ORF">US05_C0004G0040</name>
</gene>
<evidence type="ECO:0000313" key="2">
    <source>
        <dbReference type="EMBL" id="KKP98409.1"/>
    </source>
</evidence>
<dbReference type="SMART" id="SM00746">
    <property type="entry name" value="TRASH"/>
    <property type="match status" value="1"/>
</dbReference>